<name>A0A7W9A0V8_9CAUL</name>
<dbReference type="Gene3D" id="3.10.180.10">
    <property type="entry name" value="2,3-Dihydroxybiphenyl 1,2-Dioxygenase, domain 1"/>
    <property type="match status" value="1"/>
</dbReference>
<keyword evidence="1" id="KW-0808">Transferase</keyword>
<dbReference type="SUPFAM" id="SSF54593">
    <property type="entry name" value="Glyoxalase/Bleomycin resistance protein/Dihydroxybiphenyl dioxygenase"/>
    <property type="match status" value="1"/>
</dbReference>
<dbReference type="GO" id="GO:0032259">
    <property type="term" value="P:methylation"/>
    <property type="evidence" value="ECO:0007669"/>
    <property type="project" value="UniProtKB-KW"/>
</dbReference>
<comment type="caution">
    <text evidence="1">The sequence shown here is derived from an EMBL/GenBank/DDBJ whole genome shotgun (WGS) entry which is preliminary data.</text>
</comment>
<protein>
    <submittedName>
        <fullName evidence="1">Putative 3-demethylubiquinone-9 3-methyltransferase (Glyoxalase superfamily)</fullName>
    </submittedName>
</protein>
<proteinExistence type="predicted"/>
<evidence type="ECO:0000313" key="2">
    <source>
        <dbReference type="Proteomes" id="UP000548978"/>
    </source>
</evidence>
<dbReference type="Proteomes" id="UP000548978">
    <property type="component" value="Unassembled WGS sequence"/>
</dbReference>
<dbReference type="AlphaFoldDB" id="A0A7W9A0V8"/>
<keyword evidence="2" id="KW-1185">Reference proteome</keyword>
<keyword evidence="1" id="KW-0489">Methyltransferase</keyword>
<dbReference type="GO" id="GO:0008168">
    <property type="term" value="F:methyltransferase activity"/>
    <property type="evidence" value="ECO:0007669"/>
    <property type="project" value="UniProtKB-KW"/>
</dbReference>
<sequence length="41" mass="4517">MPLVMPAMLSDPDPARAKRVFHAMMEMKRLDIAALEAAYAG</sequence>
<evidence type="ECO:0000313" key="1">
    <source>
        <dbReference type="EMBL" id="MBB5659344.1"/>
    </source>
</evidence>
<dbReference type="EMBL" id="JACIJB010000001">
    <property type="protein sequence ID" value="MBB5659344.1"/>
    <property type="molecule type" value="Genomic_DNA"/>
</dbReference>
<organism evidence="1 2">
    <name type="scientific">Brevundimonas halotolerans</name>
    <dbReference type="NCBI Taxonomy" id="69670"/>
    <lineage>
        <taxon>Bacteria</taxon>
        <taxon>Pseudomonadati</taxon>
        <taxon>Pseudomonadota</taxon>
        <taxon>Alphaproteobacteria</taxon>
        <taxon>Caulobacterales</taxon>
        <taxon>Caulobacteraceae</taxon>
        <taxon>Brevundimonas</taxon>
    </lineage>
</organism>
<dbReference type="RefSeq" id="WP_260155102.1">
    <property type="nucleotide sequence ID" value="NZ_JACIJB010000001.1"/>
</dbReference>
<accession>A0A7W9A0V8</accession>
<reference evidence="1 2" key="1">
    <citation type="submission" date="2020-08" db="EMBL/GenBank/DDBJ databases">
        <title>Genomic Encyclopedia of Type Strains, Phase IV (KMG-IV): sequencing the most valuable type-strain genomes for metagenomic binning, comparative biology and taxonomic classification.</title>
        <authorList>
            <person name="Goeker M."/>
        </authorList>
    </citation>
    <scope>NUCLEOTIDE SEQUENCE [LARGE SCALE GENOMIC DNA]</scope>
    <source>
        <strain evidence="1 2">DSM 24448</strain>
    </source>
</reference>
<gene>
    <name evidence="1" type="ORF">FHS65_000062</name>
</gene>
<keyword evidence="1" id="KW-0830">Ubiquinone</keyword>
<dbReference type="InterPro" id="IPR029068">
    <property type="entry name" value="Glyas_Bleomycin-R_OHBP_Dase"/>
</dbReference>